<dbReference type="AlphaFoldDB" id="A0A6N7LVK2"/>
<sequence>MKRITLRLTLWLFAIMLYSQASAASIESSLKTLGQTAATEKELEAALHGARHLKPAERFVIENQLRLRLAALQMQQQDFEQARNTLKQINTESPAALQASMLMAESYRLTGQPADARSWFLRTAQHFPYRAATLNGLLSAAHDAQDNNAGLSAALYSEISRQSLFALGQLDLFQESGELDPMAIIFPSHLDEAVRKTLLRRSLRHPRHNLLAQTGQLKESVTAVLALRRRHDVLNSELSELSQTLGQYQQQQQSILQQVAAGDAQLAALMAQVVPNDLGQEQVRIRQQITRLRNQQARLRAQLAFIERSQQALPAIARKLEKQLQDLYQNAQQQLSQSHAAVTDILEETVAQYRAELSDLAAEAQLQRSELLLSSK</sequence>
<keyword evidence="1" id="KW-0175">Coiled coil</keyword>
<name>A0A6N7LVK2_9GAMM</name>
<protein>
    <submittedName>
        <fullName evidence="3">Uncharacterized protein</fullName>
    </submittedName>
</protein>
<keyword evidence="2" id="KW-0732">Signal</keyword>
<gene>
    <name evidence="3" type="ORF">GFN93_14840</name>
</gene>
<evidence type="ECO:0000256" key="1">
    <source>
        <dbReference type="SAM" id="Coils"/>
    </source>
</evidence>
<dbReference type="EMBL" id="WIRE01000002">
    <property type="protein sequence ID" value="MQX54528.1"/>
    <property type="molecule type" value="Genomic_DNA"/>
</dbReference>
<feature type="coiled-coil region" evidence="1">
    <location>
        <begin position="224"/>
        <end position="251"/>
    </location>
</feature>
<feature type="chain" id="PRO_5027071508" evidence="2">
    <location>
        <begin position="24"/>
        <end position="376"/>
    </location>
</feature>
<evidence type="ECO:0000313" key="4">
    <source>
        <dbReference type="Proteomes" id="UP000469421"/>
    </source>
</evidence>
<keyword evidence="4" id="KW-1185">Reference proteome</keyword>
<organism evidence="3 4">
    <name type="scientific">Alcanivorax sediminis</name>
    <dbReference type="NCBI Taxonomy" id="2663008"/>
    <lineage>
        <taxon>Bacteria</taxon>
        <taxon>Pseudomonadati</taxon>
        <taxon>Pseudomonadota</taxon>
        <taxon>Gammaproteobacteria</taxon>
        <taxon>Oceanospirillales</taxon>
        <taxon>Alcanivoracaceae</taxon>
        <taxon>Alcanivorax</taxon>
    </lineage>
</organism>
<proteinExistence type="predicted"/>
<dbReference type="InterPro" id="IPR011990">
    <property type="entry name" value="TPR-like_helical_dom_sf"/>
</dbReference>
<feature type="coiled-coil region" evidence="1">
    <location>
        <begin position="282"/>
        <end position="370"/>
    </location>
</feature>
<dbReference type="RefSeq" id="WP_153502104.1">
    <property type="nucleotide sequence ID" value="NZ_WIRE01000002.1"/>
</dbReference>
<evidence type="ECO:0000313" key="3">
    <source>
        <dbReference type="EMBL" id="MQX54528.1"/>
    </source>
</evidence>
<evidence type="ECO:0000256" key="2">
    <source>
        <dbReference type="SAM" id="SignalP"/>
    </source>
</evidence>
<dbReference type="SUPFAM" id="SSF48452">
    <property type="entry name" value="TPR-like"/>
    <property type="match status" value="1"/>
</dbReference>
<dbReference type="Gene3D" id="1.25.40.10">
    <property type="entry name" value="Tetratricopeptide repeat domain"/>
    <property type="match status" value="1"/>
</dbReference>
<comment type="caution">
    <text evidence="3">The sequence shown here is derived from an EMBL/GenBank/DDBJ whole genome shotgun (WGS) entry which is preliminary data.</text>
</comment>
<dbReference type="Proteomes" id="UP000469421">
    <property type="component" value="Unassembled WGS sequence"/>
</dbReference>
<reference evidence="3 4" key="1">
    <citation type="submission" date="2019-10" db="EMBL/GenBank/DDBJ databases">
        <title>Alcanivorax sp.PA15-N-34 draft genome sequence.</title>
        <authorList>
            <person name="Liao X."/>
            <person name="Shao Z."/>
        </authorList>
    </citation>
    <scope>NUCLEOTIDE SEQUENCE [LARGE SCALE GENOMIC DNA]</scope>
    <source>
        <strain evidence="3 4">PA15-N-34</strain>
    </source>
</reference>
<feature type="signal peptide" evidence="2">
    <location>
        <begin position="1"/>
        <end position="23"/>
    </location>
</feature>
<accession>A0A6N7LVK2</accession>
<dbReference type="Pfam" id="PF14559">
    <property type="entry name" value="TPR_19"/>
    <property type="match status" value="1"/>
</dbReference>